<name>A0A4R1PLH0_9GAMM</name>
<dbReference type="AlphaFoldDB" id="A0A4R1PLH0"/>
<dbReference type="Proteomes" id="UP000295169">
    <property type="component" value="Unassembled WGS sequence"/>
</dbReference>
<evidence type="ECO:0000313" key="1">
    <source>
        <dbReference type="EMBL" id="TCL32016.1"/>
    </source>
</evidence>
<dbReference type="RefSeq" id="WP_131303023.1">
    <property type="nucleotide sequence ID" value="NZ_JBHLST010000040.1"/>
</dbReference>
<evidence type="ECO:0000313" key="2">
    <source>
        <dbReference type="Proteomes" id="UP000295169"/>
    </source>
</evidence>
<sequence length="133" mass="14413">MEMIEVNTAELVGPALDWAVAKADDLPVQYSKRLGVHLAKLIVISGDPNFLPMGARYAPSRLWSQGGPLIEKYQMELDFQHEGLVFAYPCDDDGNDNAGENGSFGPTHLIAACRSIVSAKLGDTVQVPAELTR</sequence>
<dbReference type="EMBL" id="SMMU01000009">
    <property type="protein sequence ID" value="TCL32016.1"/>
    <property type="molecule type" value="Genomic_DNA"/>
</dbReference>
<accession>A0A4R1PLH0</accession>
<comment type="caution">
    <text evidence="1">The sequence shown here is derived from an EMBL/GenBank/DDBJ whole genome shotgun (WGS) entry which is preliminary data.</text>
</comment>
<dbReference type="InterPro" id="IPR019701">
    <property type="entry name" value="Phage_P22_NinX"/>
</dbReference>
<protein>
    <submittedName>
        <fullName evidence="1">Uncharacterized protein DUF2591</fullName>
    </submittedName>
</protein>
<reference evidence="1 2" key="1">
    <citation type="submission" date="2019-03" db="EMBL/GenBank/DDBJ databases">
        <title>Genomic Encyclopedia of Type Strains, Phase IV (KMG-IV): sequencing the most valuable type-strain genomes for metagenomic binning, comparative biology and taxonomic classification.</title>
        <authorList>
            <person name="Goeker M."/>
        </authorList>
    </citation>
    <scope>NUCLEOTIDE SEQUENCE [LARGE SCALE GENOMIC DNA]</scope>
    <source>
        <strain evidence="1 2">DSM 2286</strain>
    </source>
</reference>
<gene>
    <name evidence="1" type="ORF">EV691_10910</name>
</gene>
<organism evidence="1 2">
    <name type="scientific">Azotobacter chroococcum</name>
    <dbReference type="NCBI Taxonomy" id="353"/>
    <lineage>
        <taxon>Bacteria</taxon>
        <taxon>Pseudomonadati</taxon>
        <taxon>Pseudomonadota</taxon>
        <taxon>Gammaproteobacteria</taxon>
        <taxon>Pseudomonadales</taxon>
        <taxon>Pseudomonadaceae</taxon>
        <taxon>Azotobacter</taxon>
    </lineage>
</organism>
<proteinExistence type="predicted"/>
<dbReference type="Pfam" id="PF10765">
    <property type="entry name" value="Phage_P22_NinX"/>
    <property type="match status" value="1"/>
</dbReference>